<comment type="caution">
    <text evidence="2">The sequence shown here is derived from an EMBL/GenBank/DDBJ whole genome shotgun (WGS) entry which is preliminary data.</text>
</comment>
<evidence type="ECO:0000313" key="2">
    <source>
        <dbReference type="EMBL" id="GAH29810.1"/>
    </source>
</evidence>
<dbReference type="PANTHER" id="PTHR48101">
    <property type="entry name" value="METHYLMALONYL-COA MUTASE, MITOCHONDRIAL-RELATED"/>
    <property type="match status" value="1"/>
</dbReference>
<gene>
    <name evidence="2" type="ORF">S01H4_67052</name>
</gene>
<dbReference type="GO" id="GO:0016866">
    <property type="term" value="F:intramolecular transferase activity"/>
    <property type="evidence" value="ECO:0007669"/>
    <property type="project" value="InterPro"/>
</dbReference>
<feature type="domain" description="Methylmalonyl-CoA mutase alpha/beta chain catalytic" evidence="1">
    <location>
        <begin position="1"/>
        <end position="49"/>
    </location>
</feature>
<dbReference type="PANTHER" id="PTHR48101:SF1">
    <property type="entry name" value="METHYLMALONYL-COA MUTASE, LARGE SUBUNIT"/>
    <property type="match status" value="1"/>
</dbReference>
<name>X1FB74_9ZZZZ</name>
<evidence type="ECO:0000259" key="1">
    <source>
        <dbReference type="Pfam" id="PF01642"/>
    </source>
</evidence>
<dbReference type="Pfam" id="PF01642">
    <property type="entry name" value="MM_CoA_mutase"/>
    <property type="match status" value="1"/>
</dbReference>
<dbReference type="Gene3D" id="3.20.20.240">
    <property type="entry name" value="Methylmalonyl-CoA mutase"/>
    <property type="match status" value="1"/>
</dbReference>
<feature type="non-terminal residue" evidence="2">
    <location>
        <position position="50"/>
    </location>
</feature>
<dbReference type="GO" id="GO:0031419">
    <property type="term" value="F:cobalamin binding"/>
    <property type="evidence" value="ECO:0007669"/>
    <property type="project" value="InterPro"/>
</dbReference>
<dbReference type="InterPro" id="IPR006099">
    <property type="entry name" value="MeMalonylCoA_mutase_a/b_cat"/>
</dbReference>
<protein>
    <recommendedName>
        <fullName evidence="1">Methylmalonyl-CoA mutase alpha/beta chain catalytic domain-containing protein</fullName>
    </recommendedName>
</protein>
<dbReference type="EMBL" id="BART01041902">
    <property type="protein sequence ID" value="GAH29810.1"/>
    <property type="molecule type" value="Genomic_DNA"/>
</dbReference>
<sequence>AEETNARYKYLLEHGETGLNVAFDFPTLNGYDSDDPEARGEFGKCGVGIS</sequence>
<accession>X1FB74</accession>
<reference evidence="2" key="1">
    <citation type="journal article" date="2014" name="Front. Microbiol.">
        <title>High frequency of phylogenetically diverse reductive dehalogenase-homologous genes in deep subseafloor sedimentary metagenomes.</title>
        <authorList>
            <person name="Kawai M."/>
            <person name="Futagami T."/>
            <person name="Toyoda A."/>
            <person name="Takaki Y."/>
            <person name="Nishi S."/>
            <person name="Hori S."/>
            <person name="Arai W."/>
            <person name="Tsubouchi T."/>
            <person name="Morono Y."/>
            <person name="Uchiyama I."/>
            <person name="Ito T."/>
            <person name="Fujiyama A."/>
            <person name="Inagaki F."/>
            <person name="Takami H."/>
        </authorList>
    </citation>
    <scope>NUCLEOTIDE SEQUENCE</scope>
    <source>
        <strain evidence="2">Expedition CK06-06</strain>
    </source>
</reference>
<dbReference type="AlphaFoldDB" id="X1FB74"/>
<organism evidence="2">
    <name type="scientific">marine sediment metagenome</name>
    <dbReference type="NCBI Taxonomy" id="412755"/>
    <lineage>
        <taxon>unclassified sequences</taxon>
        <taxon>metagenomes</taxon>
        <taxon>ecological metagenomes</taxon>
    </lineage>
</organism>
<feature type="non-terminal residue" evidence="2">
    <location>
        <position position="1"/>
    </location>
</feature>
<proteinExistence type="predicted"/>
<dbReference type="InterPro" id="IPR016176">
    <property type="entry name" value="Cbl-dep_enz_cat"/>
</dbReference>
<dbReference type="SUPFAM" id="SSF51703">
    <property type="entry name" value="Cobalamin (vitamin B12)-dependent enzymes"/>
    <property type="match status" value="1"/>
</dbReference>